<organism evidence="1">
    <name type="scientific">marine sediment metagenome</name>
    <dbReference type="NCBI Taxonomy" id="412755"/>
    <lineage>
        <taxon>unclassified sequences</taxon>
        <taxon>metagenomes</taxon>
        <taxon>ecological metagenomes</taxon>
    </lineage>
</organism>
<proteinExistence type="predicted"/>
<comment type="caution">
    <text evidence="1">The sequence shown here is derived from an EMBL/GenBank/DDBJ whole genome shotgun (WGS) entry which is preliminary data.</text>
</comment>
<accession>A0A0F9JSK6</accession>
<dbReference type="AlphaFoldDB" id="A0A0F9JSK6"/>
<name>A0A0F9JSK6_9ZZZZ</name>
<gene>
    <name evidence="1" type="ORF">LCGC14_1789390</name>
</gene>
<evidence type="ECO:0000313" key="1">
    <source>
        <dbReference type="EMBL" id="KKM01938.1"/>
    </source>
</evidence>
<sequence length="108" mass="12888">MLKFFPEPLFSKFIKNLIIYDVFRNKFLRIKEFEKNLDKTIITDILLKVRKILDIIADREENLDSETKIKIFDGLTFIISNAERIQAKTRELENSKSIKRRRLQSGIL</sequence>
<protein>
    <submittedName>
        <fullName evidence="1">Uncharacterized protein</fullName>
    </submittedName>
</protein>
<dbReference type="EMBL" id="LAZR01017061">
    <property type="protein sequence ID" value="KKM01938.1"/>
    <property type="molecule type" value="Genomic_DNA"/>
</dbReference>
<reference evidence="1" key="1">
    <citation type="journal article" date="2015" name="Nature">
        <title>Complex archaea that bridge the gap between prokaryotes and eukaryotes.</title>
        <authorList>
            <person name="Spang A."/>
            <person name="Saw J.H."/>
            <person name="Jorgensen S.L."/>
            <person name="Zaremba-Niedzwiedzka K."/>
            <person name="Martijn J."/>
            <person name="Lind A.E."/>
            <person name="van Eijk R."/>
            <person name="Schleper C."/>
            <person name="Guy L."/>
            <person name="Ettema T.J."/>
        </authorList>
    </citation>
    <scope>NUCLEOTIDE SEQUENCE</scope>
</reference>